<keyword evidence="5" id="KW-0175">Coiled coil</keyword>
<dbReference type="SUPFAM" id="SSF52540">
    <property type="entry name" value="P-loop containing nucleoside triphosphate hydrolases"/>
    <property type="match status" value="1"/>
</dbReference>
<dbReference type="FunFam" id="1.10.10.10:FF:000322">
    <property type="entry name" value="Probable disease resistance protein At1g63360"/>
    <property type="match status" value="1"/>
</dbReference>
<dbReference type="GO" id="GO:0005524">
    <property type="term" value="F:ATP binding"/>
    <property type="evidence" value="ECO:0007669"/>
    <property type="project" value="UniProtKB-KW"/>
</dbReference>
<dbReference type="Pfam" id="PF23559">
    <property type="entry name" value="WHD_DRP"/>
    <property type="match status" value="1"/>
</dbReference>
<dbReference type="GO" id="GO:0002758">
    <property type="term" value="P:innate immune response-activating signaling pathway"/>
    <property type="evidence" value="ECO:0007669"/>
    <property type="project" value="UniProtKB-ARBA"/>
</dbReference>
<dbReference type="InParanoid" id="A0A6I9S3T1"/>
<accession>A0A6I9S3T1</accession>
<evidence type="ECO:0000313" key="10">
    <source>
        <dbReference type="RefSeq" id="XP_010936575.2"/>
    </source>
</evidence>
<feature type="coiled-coil region" evidence="5">
    <location>
        <begin position="33"/>
        <end position="60"/>
    </location>
</feature>
<keyword evidence="4" id="KW-0067">ATP-binding</keyword>
<reference evidence="10" key="1">
    <citation type="submission" date="2025-08" db="UniProtKB">
        <authorList>
            <consortium name="RefSeq"/>
        </authorList>
    </citation>
    <scope>IDENTIFICATION</scope>
</reference>
<dbReference type="InterPro" id="IPR002182">
    <property type="entry name" value="NB-ARC"/>
</dbReference>
<keyword evidence="2" id="KW-0677">Repeat</keyword>
<dbReference type="PANTHER" id="PTHR33463">
    <property type="entry name" value="NB-ARC DOMAIN-CONTAINING PROTEIN-RELATED"/>
    <property type="match status" value="1"/>
</dbReference>
<evidence type="ECO:0000256" key="2">
    <source>
        <dbReference type="ARBA" id="ARBA00022737"/>
    </source>
</evidence>
<keyword evidence="4" id="KW-0547">Nucleotide-binding</keyword>
<evidence type="ECO:0000256" key="3">
    <source>
        <dbReference type="ARBA" id="ARBA00022821"/>
    </source>
</evidence>
<dbReference type="AlphaFoldDB" id="A0A6I9S3T1"/>
<evidence type="ECO:0000259" key="6">
    <source>
        <dbReference type="Pfam" id="PF00931"/>
    </source>
</evidence>
<comment type="similarity">
    <text evidence="1">Belongs to the disease resistance NB-LRR family.</text>
</comment>
<dbReference type="GO" id="GO:0042742">
    <property type="term" value="P:defense response to bacterium"/>
    <property type="evidence" value="ECO:0007669"/>
    <property type="project" value="UniProtKB-ARBA"/>
</dbReference>
<dbReference type="InterPro" id="IPR027417">
    <property type="entry name" value="P-loop_NTPase"/>
</dbReference>
<dbReference type="Proteomes" id="UP000504607">
    <property type="component" value="Chromosome 13"/>
</dbReference>
<dbReference type="InterPro" id="IPR032675">
    <property type="entry name" value="LRR_dom_sf"/>
</dbReference>
<dbReference type="Gene3D" id="3.80.10.10">
    <property type="entry name" value="Ribonuclease Inhibitor"/>
    <property type="match status" value="2"/>
</dbReference>
<dbReference type="PRINTS" id="PR00364">
    <property type="entry name" value="DISEASERSIST"/>
</dbReference>
<feature type="domain" description="NB-ARC" evidence="6">
    <location>
        <begin position="151"/>
        <end position="331"/>
    </location>
</feature>
<protein>
    <submittedName>
        <fullName evidence="10">Probable disease resistance protein At1g61300</fullName>
    </submittedName>
</protein>
<dbReference type="GO" id="GO:0009626">
    <property type="term" value="P:plant-type hypersensitive response"/>
    <property type="evidence" value="ECO:0007669"/>
    <property type="project" value="UniProtKB-ARBA"/>
</dbReference>
<dbReference type="FunFam" id="3.40.50.300:FF:001091">
    <property type="entry name" value="Probable disease resistance protein At1g61300"/>
    <property type="match status" value="1"/>
</dbReference>
<keyword evidence="3" id="KW-0611">Plant defense</keyword>
<dbReference type="Gene3D" id="1.10.8.430">
    <property type="entry name" value="Helical domain of apoptotic protease-activating factors"/>
    <property type="match status" value="1"/>
</dbReference>
<dbReference type="Gene3D" id="1.10.10.10">
    <property type="entry name" value="Winged helix-like DNA-binding domain superfamily/Winged helix DNA-binding domain"/>
    <property type="match status" value="1"/>
</dbReference>
<keyword evidence="9" id="KW-1185">Reference proteome</keyword>
<dbReference type="PANTHER" id="PTHR33463:SF183">
    <property type="entry name" value="NB-ARC DOMAIN DISEASE RESISTANCE PROTEIN"/>
    <property type="match status" value="1"/>
</dbReference>
<dbReference type="InterPro" id="IPR055414">
    <property type="entry name" value="LRR_R13L4/SHOC2-like"/>
</dbReference>
<organism evidence="9 10">
    <name type="scientific">Elaeis guineensis var. tenera</name>
    <name type="common">Oil palm</name>
    <dbReference type="NCBI Taxonomy" id="51953"/>
    <lineage>
        <taxon>Eukaryota</taxon>
        <taxon>Viridiplantae</taxon>
        <taxon>Streptophyta</taxon>
        <taxon>Embryophyta</taxon>
        <taxon>Tracheophyta</taxon>
        <taxon>Spermatophyta</taxon>
        <taxon>Magnoliopsida</taxon>
        <taxon>Liliopsida</taxon>
        <taxon>Arecaceae</taxon>
        <taxon>Arecoideae</taxon>
        <taxon>Cocoseae</taxon>
        <taxon>Elaeidinae</taxon>
        <taxon>Elaeis</taxon>
    </lineage>
</organism>
<feature type="domain" description="Disease resistance R13L4/SHOC-2-like LRR" evidence="8">
    <location>
        <begin position="546"/>
        <end position="815"/>
    </location>
</feature>
<dbReference type="SUPFAM" id="SSF52058">
    <property type="entry name" value="L domain-like"/>
    <property type="match status" value="1"/>
</dbReference>
<feature type="domain" description="Disease resistance protein winged helix" evidence="7">
    <location>
        <begin position="419"/>
        <end position="489"/>
    </location>
</feature>
<dbReference type="FunFam" id="1.10.8.430:FF:000003">
    <property type="entry name" value="Probable disease resistance protein At5g66910"/>
    <property type="match status" value="1"/>
</dbReference>
<gene>
    <name evidence="10" type="primary">LOC105056171</name>
</gene>
<dbReference type="Pfam" id="PF23598">
    <property type="entry name" value="LRR_14"/>
    <property type="match status" value="1"/>
</dbReference>
<evidence type="ECO:0000259" key="8">
    <source>
        <dbReference type="Pfam" id="PF23598"/>
    </source>
</evidence>
<dbReference type="GO" id="GO:0043531">
    <property type="term" value="F:ADP binding"/>
    <property type="evidence" value="ECO:0007669"/>
    <property type="project" value="InterPro"/>
</dbReference>
<proteinExistence type="inferred from homology"/>
<dbReference type="InterPro" id="IPR042197">
    <property type="entry name" value="Apaf_helical"/>
</dbReference>
<evidence type="ECO:0000256" key="1">
    <source>
        <dbReference type="ARBA" id="ARBA00008894"/>
    </source>
</evidence>
<dbReference type="OrthoDB" id="1356450at2759"/>
<sequence>MASFNIDLNEFIFRMWNAISQRLGYFSNPENKIELLREAMQQLEAIRNDKNNEVSSLELQGETCLQQSRHLLDSVSTIEGEVTRIVHDYEQSSCLGGCPINFLCINRRAILQKATVDALKERIKNLEVLAIRLPPPPVQEMPHTSELRRRESNLDQVLRYLNDDKVGIIGIWGMGGVGKTSLLHCINNVDFLSLEEGTSGNSVRSPMIDHVIWATVSKEYTVKQLQKIIADRLGISSPDDERKQATAIFNHLKCRNFLLLLDDLWQKVDLEAVGVPIPSRRPTGQHKHKVVFTTRTEQVCGSMGAHEKIKINCLEPEDSWKLFQDMVGQDTLTRIPTSLARQVVEECRGLPLALTIIGKAMSTRKTRQEWQNAITLLQSSKLPEIPDKDEDEDMLPRLKLSYDSLPDDAVRKCFLLCALWPEDFFIKKIDLIECWMGHGLIDVGGFNDINEAYDEGHTIIGKLKSACLLEPGLNEDDQVKMHDIIRDMARWIASDGGKNNQKLIVQSGRSRADLNVWATAKHVSLIQSEIGEFPDAPPECPNLVTLMLQWNRSLNLIPTNFFISFPALTYLDLSHNTRITELPQEISRVKNLQYLNLSFTRITRLPESLRCLTKLKFLLLRGLHRLKIPHGVISNLSMLEVLDLISSTRYEDWAELARTRELKALGITVGTVEAMERLSQLHHLMMWRLLIRKLLDLRQPDHQLFLSNFLSTHSMSSSLQLLVIASNETLEELIMEKRSKTAGHGGDIVNRNWCLPKLEKLALEGLKELKRISWRGLRPWTYFPALSILKVRGCDKLKNVTWVLKLENLEELHLENCKEMERLIDDADEADTASDLAFPSLKMIHLSRLPNLTAISRSQSTFPSLELLEVRKCPALRSLPFNSKTPKNKLRIWGDPDWWNGLDWNDGDLESSLQPCFRSFSSRLRRRVQSQAKHALV</sequence>
<name>A0A6I9S3T1_ELAGV</name>
<dbReference type="RefSeq" id="XP_010936575.2">
    <property type="nucleotide sequence ID" value="XM_010938273.3"/>
</dbReference>
<dbReference type="InterPro" id="IPR058922">
    <property type="entry name" value="WHD_DRP"/>
</dbReference>
<evidence type="ECO:0000256" key="4">
    <source>
        <dbReference type="ARBA" id="ARBA00022840"/>
    </source>
</evidence>
<dbReference type="InterPro" id="IPR001611">
    <property type="entry name" value="Leu-rich_rpt"/>
</dbReference>
<evidence type="ECO:0000313" key="9">
    <source>
        <dbReference type="Proteomes" id="UP000504607"/>
    </source>
</evidence>
<dbReference type="InterPro" id="IPR050905">
    <property type="entry name" value="Plant_NBS-LRR"/>
</dbReference>
<dbReference type="InterPro" id="IPR036388">
    <property type="entry name" value="WH-like_DNA-bd_sf"/>
</dbReference>
<evidence type="ECO:0000256" key="5">
    <source>
        <dbReference type="SAM" id="Coils"/>
    </source>
</evidence>
<dbReference type="PROSITE" id="PS51450">
    <property type="entry name" value="LRR"/>
    <property type="match status" value="2"/>
</dbReference>
<dbReference type="Pfam" id="PF00931">
    <property type="entry name" value="NB-ARC"/>
    <property type="match status" value="1"/>
</dbReference>
<dbReference type="Gene3D" id="3.40.50.300">
    <property type="entry name" value="P-loop containing nucleotide triphosphate hydrolases"/>
    <property type="match status" value="1"/>
</dbReference>
<evidence type="ECO:0000259" key="7">
    <source>
        <dbReference type="Pfam" id="PF23559"/>
    </source>
</evidence>